<keyword evidence="9" id="KW-1185">Reference proteome</keyword>
<evidence type="ECO:0000313" key="9">
    <source>
        <dbReference type="Proteomes" id="UP000179797"/>
    </source>
</evidence>
<dbReference type="Pfam" id="PF08281">
    <property type="entry name" value="Sigma70_r4_2"/>
    <property type="match status" value="1"/>
</dbReference>
<evidence type="ECO:0000256" key="2">
    <source>
        <dbReference type="ARBA" id="ARBA00023015"/>
    </source>
</evidence>
<name>A0A1S1Z386_FLAPC</name>
<evidence type="ECO:0000259" key="7">
    <source>
        <dbReference type="Pfam" id="PF08281"/>
    </source>
</evidence>
<evidence type="ECO:0000259" key="6">
    <source>
        <dbReference type="Pfam" id="PF04542"/>
    </source>
</evidence>
<feature type="domain" description="RNA polymerase sigma-70 region 2" evidence="6">
    <location>
        <begin position="12"/>
        <end position="77"/>
    </location>
</feature>
<evidence type="ECO:0000256" key="5">
    <source>
        <dbReference type="ARBA" id="ARBA00023163"/>
    </source>
</evidence>
<dbReference type="NCBIfam" id="TIGR02937">
    <property type="entry name" value="sigma70-ECF"/>
    <property type="match status" value="1"/>
</dbReference>
<dbReference type="RefSeq" id="WP_044229398.1">
    <property type="nucleotide sequence ID" value="NZ_JRYR02000001.1"/>
</dbReference>
<dbReference type="STRING" id="915059.NH26_15765"/>
<keyword evidence="3" id="KW-0731">Sigma factor</keyword>
<dbReference type="InterPro" id="IPR007627">
    <property type="entry name" value="RNA_pol_sigma70_r2"/>
</dbReference>
<dbReference type="PANTHER" id="PTHR43133:SF8">
    <property type="entry name" value="RNA POLYMERASE SIGMA FACTOR HI_1459-RELATED"/>
    <property type="match status" value="1"/>
</dbReference>
<organism evidence="8 9">
    <name type="scientific">Flammeovirga pacifica</name>
    <dbReference type="NCBI Taxonomy" id="915059"/>
    <lineage>
        <taxon>Bacteria</taxon>
        <taxon>Pseudomonadati</taxon>
        <taxon>Bacteroidota</taxon>
        <taxon>Cytophagia</taxon>
        <taxon>Cytophagales</taxon>
        <taxon>Flammeovirgaceae</taxon>
        <taxon>Flammeovirga</taxon>
    </lineage>
</organism>
<dbReference type="GO" id="GO:0006352">
    <property type="term" value="P:DNA-templated transcription initiation"/>
    <property type="evidence" value="ECO:0007669"/>
    <property type="project" value="InterPro"/>
</dbReference>
<evidence type="ECO:0000313" key="8">
    <source>
        <dbReference type="EMBL" id="OHX67697.1"/>
    </source>
</evidence>
<keyword evidence="4" id="KW-0238">DNA-binding</keyword>
<proteinExistence type="inferred from homology"/>
<dbReference type="InterPro" id="IPR013325">
    <property type="entry name" value="RNA_pol_sigma_r2"/>
</dbReference>
<dbReference type="InterPro" id="IPR039425">
    <property type="entry name" value="RNA_pol_sigma-70-like"/>
</dbReference>
<dbReference type="Gene3D" id="1.10.1740.10">
    <property type="match status" value="1"/>
</dbReference>
<dbReference type="AlphaFoldDB" id="A0A1S1Z386"/>
<dbReference type="InterPro" id="IPR036388">
    <property type="entry name" value="WH-like_DNA-bd_sf"/>
</dbReference>
<protein>
    <recommendedName>
        <fullName evidence="10">RNA polymerase subunit sigma-24</fullName>
    </recommendedName>
</protein>
<gene>
    <name evidence="8" type="ORF">NH26_15765</name>
</gene>
<dbReference type="Proteomes" id="UP000179797">
    <property type="component" value="Unassembled WGS sequence"/>
</dbReference>
<keyword evidence="2" id="KW-0805">Transcription regulation</keyword>
<dbReference type="InterPro" id="IPR013249">
    <property type="entry name" value="RNA_pol_sigma70_r4_t2"/>
</dbReference>
<evidence type="ECO:0008006" key="10">
    <source>
        <dbReference type="Google" id="ProtNLM"/>
    </source>
</evidence>
<dbReference type="GO" id="GO:0003677">
    <property type="term" value="F:DNA binding"/>
    <property type="evidence" value="ECO:0007669"/>
    <property type="project" value="UniProtKB-KW"/>
</dbReference>
<sequence>MAGKKQNIENTYQEEQGRLTNYIKGKIGSLEDAEDIAQDVFLSFVGGFDEISDLRKSISWLYTVAKNKIVDYRRKKKPLSIEDQNINEEEDGLNLMDLLPSLETMPDEQIMKDMIWEEIQLRLQELPKEQREVFEWHELEGYSFKQISGFTGLTVNTLISRKRYAVLYLREQLESIFKLMKD</sequence>
<dbReference type="EMBL" id="JRYR02000001">
    <property type="protein sequence ID" value="OHX67697.1"/>
    <property type="molecule type" value="Genomic_DNA"/>
</dbReference>
<evidence type="ECO:0000256" key="3">
    <source>
        <dbReference type="ARBA" id="ARBA00023082"/>
    </source>
</evidence>
<dbReference type="SUPFAM" id="SSF88946">
    <property type="entry name" value="Sigma2 domain of RNA polymerase sigma factors"/>
    <property type="match status" value="1"/>
</dbReference>
<evidence type="ECO:0000256" key="4">
    <source>
        <dbReference type="ARBA" id="ARBA00023125"/>
    </source>
</evidence>
<dbReference type="InterPro" id="IPR013324">
    <property type="entry name" value="RNA_pol_sigma_r3/r4-like"/>
</dbReference>
<dbReference type="PANTHER" id="PTHR43133">
    <property type="entry name" value="RNA POLYMERASE ECF-TYPE SIGMA FACTO"/>
    <property type="match status" value="1"/>
</dbReference>
<dbReference type="SUPFAM" id="SSF88659">
    <property type="entry name" value="Sigma3 and sigma4 domains of RNA polymerase sigma factors"/>
    <property type="match status" value="1"/>
</dbReference>
<dbReference type="GO" id="GO:0016987">
    <property type="term" value="F:sigma factor activity"/>
    <property type="evidence" value="ECO:0007669"/>
    <property type="project" value="UniProtKB-KW"/>
</dbReference>
<reference evidence="8 9" key="1">
    <citation type="journal article" date="2012" name="Int. J. Syst. Evol. Microbiol.">
        <title>Flammeovirga pacifica sp. nov., isolated from deep-sea sediment.</title>
        <authorList>
            <person name="Xu H."/>
            <person name="Fu Y."/>
            <person name="Yang N."/>
            <person name="Ding Z."/>
            <person name="Lai Q."/>
            <person name="Zeng R."/>
        </authorList>
    </citation>
    <scope>NUCLEOTIDE SEQUENCE [LARGE SCALE GENOMIC DNA]</scope>
    <source>
        <strain evidence="9">DSM 24597 / LMG 26175 / WPAGA1</strain>
    </source>
</reference>
<comment type="caution">
    <text evidence="8">The sequence shown here is derived from an EMBL/GenBank/DDBJ whole genome shotgun (WGS) entry which is preliminary data.</text>
</comment>
<feature type="domain" description="RNA polymerase sigma factor 70 region 4 type 2" evidence="7">
    <location>
        <begin position="117"/>
        <end position="157"/>
    </location>
</feature>
<dbReference type="Pfam" id="PF04542">
    <property type="entry name" value="Sigma70_r2"/>
    <property type="match status" value="1"/>
</dbReference>
<accession>A0A1S1Z386</accession>
<dbReference type="Gene3D" id="1.10.10.10">
    <property type="entry name" value="Winged helix-like DNA-binding domain superfamily/Winged helix DNA-binding domain"/>
    <property type="match status" value="1"/>
</dbReference>
<comment type="similarity">
    <text evidence="1">Belongs to the sigma-70 factor family. ECF subfamily.</text>
</comment>
<evidence type="ECO:0000256" key="1">
    <source>
        <dbReference type="ARBA" id="ARBA00010641"/>
    </source>
</evidence>
<dbReference type="InterPro" id="IPR014284">
    <property type="entry name" value="RNA_pol_sigma-70_dom"/>
</dbReference>
<dbReference type="OrthoDB" id="9784272at2"/>
<keyword evidence="5" id="KW-0804">Transcription</keyword>